<keyword evidence="3" id="KW-1185">Reference proteome</keyword>
<feature type="region of interest" description="Disordered" evidence="1">
    <location>
        <begin position="1"/>
        <end position="39"/>
    </location>
</feature>
<evidence type="ECO:0000313" key="3">
    <source>
        <dbReference type="Proteomes" id="UP000828390"/>
    </source>
</evidence>
<evidence type="ECO:0000256" key="1">
    <source>
        <dbReference type="SAM" id="MobiDB-lite"/>
    </source>
</evidence>
<gene>
    <name evidence="2" type="ORF">DPMN_117044</name>
</gene>
<organism evidence="2 3">
    <name type="scientific">Dreissena polymorpha</name>
    <name type="common">Zebra mussel</name>
    <name type="synonym">Mytilus polymorpha</name>
    <dbReference type="NCBI Taxonomy" id="45954"/>
    <lineage>
        <taxon>Eukaryota</taxon>
        <taxon>Metazoa</taxon>
        <taxon>Spiralia</taxon>
        <taxon>Lophotrochozoa</taxon>
        <taxon>Mollusca</taxon>
        <taxon>Bivalvia</taxon>
        <taxon>Autobranchia</taxon>
        <taxon>Heteroconchia</taxon>
        <taxon>Euheterodonta</taxon>
        <taxon>Imparidentia</taxon>
        <taxon>Neoheterodontei</taxon>
        <taxon>Myida</taxon>
        <taxon>Dreissenoidea</taxon>
        <taxon>Dreissenidae</taxon>
        <taxon>Dreissena</taxon>
    </lineage>
</organism>
<reference evidence="2" key="1">
    <citation type="journal article" date="2019" name="bioRxiv">
        <title>The Genome of the Zebra Mussel, Dreissena polymorpha: A Resource for Invasive Species Research.</title>
        <authorList>
            <person name="McCartney M.A."/>
            <person name="Auch B."/>
            <person name="Kono T."/>
            <person name="Mallez S."/>
            <person name="Zhang Y."/>
            <person name="Obille A."/>
            <person name="Becker A."/>
            <person name="Abrahante J.E."/>
            <person name="Garbe J."/>
            <person name="Badalamenti J.P."/>
            <person name="Herman A."/>
            <person name="Mangelson H."/>
            <person name="Liachko I."/>
            <person name="Sullivan S."/>
            <person name="Sone E.D."/>
            <person name="Koren S."/>
            <person name="Silverstein K.A.T."/>
            <person name="Beckman K.B."/>
            <person name="Gohl D.M."/>
        </authorList>
    </citation>
    <scope>NUCLEOTIDE SEQUENCE</scope>
    <source>
        <strain evidence="2">Duluth1</strain>
        <tissue evidence="2">Whole animal</tissue>
    </source>
</reference>
<accession>A0A9D4QU34</accession>
<dbReference type="EMBL" id="JAIWYP010000004">
    <property type="protein sequence ID" value="KAH3843524.1"/>
    <property type="molecule type" value="Genomic_DNA"/>
</dbReference>
<name>A0A9D4QU34_DREPO</name>
<proteinExistence type="predicted"/>
<dbReference type="AlphaFoldDB" id="A0A9D4QU34"/>
<dbReference type="Proteomes" id="UP000828390">
    <property type="component" value="Unassembled WGS sequence"/>
</dbReference>
<feature type="compositionally biased region" description="Acidic residues" evidence="1">
    <location>
        <begin position="23"/>
        <end position="34"/>
    </location>
</feature>
<sequence>MLEEVVEELSDKKTMNASKEVEKMEEDDDDESDAGDLVYFSRGGDAQILADDIDMSREESL</sequence>
<protein>
    <submittedName>
        <fullName evidence="2">Uncharacterized protein</fullName>
    </submittedName>
</protein>
<feature type="compositionally biased region" description="Basic and acidic residues" evidence="1">
    <location>
        <begin position="9"/>
        <end position="22"/>
    </location>
</feature>
<evidence type="ECO:0000313" key="2">
    <source>
        <dbReference type="EMBL" id="KAH3843524.1"/>
    </source>
</evidence>
<comment type="caution">
    <text evidence="2">The sequence shown here is derived from an EMBL/GenBank/DDBJ whole genome shotgun (WGS) entry which is preliminary data.</text>
</comment>
<reference evidence="2" key="2">
    <citation type="submission" date="2020-11" db="EMBL/GenBank/DDBJ databases">
        <authorList>
            <person name="McCartney M.A."/>
            <person name="Auch B."/>
            <person name="Kono T."/>
            <person name="Mallez S."/>
            <person name="Becker A."/>
            <person name="Gohl D.M."/>
            <person name="Silverstein K.A.T."/>
            <person name="Koren S."/>
            <person name="Bechman K.B."/>
            <person name="Herman A."/>
            <person name="Abrahante J.E."/>
            <person name="Garbe J."/>
        </authorList>
    </citation>
    <scope>NUCLEOTIDE SEQUENCE</scope>
    <source>
        <strain evidence="2">Duluth1</strain>
        <tissue evidence="2">Whole animal</tissue>
    </source>
</reference>